<accession>A0A642VAS3</accession>
<dbReference type="SMART" id="SM00463">
    <property type="entry name" value="SMR"/>
    <property type="match status" value="1"/>
</dbReference>
<gene>
    <name evidence="3" type="ORF">TRICI_001461</name>
</gene>
<feature type="region of interest" description="Disordered" evidence="1">
    <location>
        <begin position="108"/>
        <end position="134"/>
    </location>
</feature>
<organism evidence="3 4">
    <name type="scientific">Trichomonascus ciferrii</name>
    <dbReference type="NCBI Taxonomy" id="44093"/>
    <lineage>
        <taxon>Eukaryota</taxon>
        <taxon>Fungi</taxon>
        <taxon>Dikarya</taxon>
        <taxon>Ascomycota</taxon>
        <taxon>Saccharomycotina</taxon>
        <taxon>Dipodascomycetes</taxon>
        <taxon>Dipodascales</taxon>
        <taxon>Trichomonascaceae</taxon>
        <taxon>Trichomonascus</taxon>
        <taxon>Trichomonascus ciferrii complex</taxon>
    </lineage>
</organism>
<keyword evidence="4" id="KW-1185">Reference proteome</keyword>
<dbReference type="InterPro" id="IPR036063">
    <property type="entry name" value="Smr_dom_sf"/>
</dbReference>
<dbReference type="GO" id="GO:0005634">
    <property type="term" value="C:nucleus"/>
    <property type="evidence" value="ECO:0007669"/>
    <property type="project" value="TreeGrafter"/>
</dbReference>
<dbReference type="EMBL" id="SWFS01000103">
    <property type="protein sequence ID" value="KAA8916386.1"/>
    <property type="molecule type" value="Genomic_DNA"/>
</dbReference>
<reference evidence="3" key="1">
    <citation type="journal article" date="2019" name="G3 (Bethesda)">
        <title>Genome Assemblies of Two Rare Opportunistic Yeast Pathogens: Diutina rugosa (syn. Candida rugosa) and Trichomonascus ciferrii (syn. Candida ciferrii).</title>
        <authorList>
            <person name="Mixao V."/>
            <person name="Saus E."/>
            <person name="Hansen A.P."/>
            <person name="Lass-Florl C."/>
            <person name="Gabaldon T."/>
        </authorList>
    </citation>
    <scope>NUCLEOTIDE SEQUENCE</scope>
    <source>
        <strain evidence="3">CBS 4856</strain>
    </source>
</reference>
<dbReference type="PANTHER" id="PTHR46535">
    <property type="entry name" value="NEDD4-BINDING PROTEIN 2"/>
    <property type="match status" value="1"/>
</dbReference>
<evidence type="ECO:0000313" key="4">
    <source>
        <dbReference type="Proteomes" id="UP000761534"/>
    </source>
</evidence>
<dbReference type="VEuPathDB" id="FungiDB:TRICI_001461"/>
<dbReference type="SUPFAM" id="SSF160443">
    <property type="entry name" value="SMR domain-like"/>
    <property type="match status" value="1"/>
</dbReference>
<dbReference type="GO" id="GO:0004519">
    <property type="term" value="F:endonuclease activity"/>
    <property type="evidence" value="ECO:0007669"/>
    <property type="project" value="TreeGrafter"/>
</dbReference>
<dbReference type="AlphaFoldDB" id="A0A642VAS3"/>
<evidence type="ECO:0000256" key="1">
    <source>
        <dbReference type="SAM" id="MobiDB-lite"/>
    </source>
</evidence>
<feature type="compositionally biased region" description="Basic and acidic residues" evidence="1">
    <location>
        <begin position="120"/>
        <end position="129"/>
    </location>
</feature>
<dbReference type="CDD" id="cd14279">
    <property type="entry name" value="CUE"/>
    <property type="match status" value="1"/>
</dbReference>
<protein>
    <recommendedName>
        <fullName evidence="2">Smr domain-containing protein</fullName>
    </recommendedName>
</protein>
<dbReference type="Proteomes" id="UP000761534">
    <property type="component" value="Unassembled WGS sequence"/>
</dbReference>
<dbReference type="OrthoDB" id="4080456at2759"/>
<dbReference type="InterPro" id="IPR052772">
    <property type="entry name" value="Endo/PolyKinase_Domain-Protein"/>
</dbReference>
<dbReference type="Gene3D" id="3.30.1370.110">
    <property type="match status" value="1"/>
</dbReference>
<sequence>MDEDLEFPHLDPALIAAIVGDCEDIQVAREALEGLNMEAMVDADQATKTERTTYQKDLEFLQQSFPDIAFRRLMNRYEACGSDLDRVVDELLNAGAIDEMGVEAYTQQYKSRKHARKKRPDTTRNNNEESRDEDVGFLTRALEVDKAEAERIYERNGQNLARCLNIKVEEDAGSSQQSATPAINVWTGEQHAARPKSAPDPHILTKSDTRTAEAELAKHNLSRDQAFQHSRDLYRRGNSNPLMRSAAGVYSELAREHHTQSKGIMDRLHRSQIESQSSESVIDCHGVPAAIAIEYIGHRLSSWLYNPREGQDSLKIITGSGQHSAGGVPKIKNMVRRRLRTENSVTATEHSSYFVISKKPSYRH</sequence>
<name>A0A642VAS3_9ASCO</name>
<feature type="compositionally biased region" description="Basic residues" evidence="1">
    <location>
        <begin position="110"/>
        <end position="119"/>
    </location>
</feature>
<evidence type="ECO:0000313" key="3">
    <source>
        <dbReference type="EMBL" id="KAA8916386.1"/>
    </source>
</evidence>
<feature type="domain" description="Smr" evidence="2">
    <location>
        <begin position="282"/>
        <end position="341"/>
    </location>
</feature>
<dbReference type="PANTHER" id="PTHR46535:SF1">
    <property type="entry name" value="NEDD4-BINDING PROTEIN 2"/>
    <property type="match status" value="1"/>
</dbReference>
<evidence type="ECO:0000259" key="2">
    <source>
        <dbReference type="PROSITE" id="PS50828"/>
    </source>
</evidence>
<dbReference type="PROSITE" id="PS50828">
    <property type="entry name" value="SMR"/>
    <property type="match status" value="1"/>
</dbReference>
<proteinExistence type="predicted"/>
<comment type="caution">
    <text evidence="3">The sequence shown here is derived from an EMBL/GenBank/DDBJ whole genome shotgun (WGS) entry which is preliminary data.</text>
</comment>
<dbReference type="InterPro" id="IPR002625">
    <property type="entry name" value="Smr_dom"/>
</dbReference>